<dbReference type="Proteomes" id="UP000503840">
    <property type="component" value="Unassembled WGS sequence"/>
</dbReference>
<organism evidence="1 2">
    <name type="scientific">Desulfovibrio subterraneus</name>
    <dbReference type="NCBI Taxonomy" id="2718620"/>
    <lineage>
        <taxon>Bacteria</taxon>
        <taxon>Pseudomonadati</taxon>
        <taxon>Thermodesulfobacteriota</taxon>
        <taxon>Desulfovibrionia</taxon>
        <taxon>Desulfovibrionales</taxon>
        <taxon>Desulfovibrionaceae</taxon>
        <taxon>Desulfovibrio</taxon>
    </lineage>
</organism>
<keyword evidence="2" id="KW-1185">Reference proteome</keyword>
<dbReference type="EMBL" id="BLVO01000016">
    <property type="protein sequence ID" value="GFM34719.1"/>
    <property type="molecule type" value="Genomic_DNA"/>
</dbReference>
<dbReference type="RefSeq" id="WP_174406385.1">
    <property type="nucleotide sequence ID" value="NZ_BLVO01000016.1"/>
</dbReference>
<evidence type="ECO:0000313" key="2">
    <source>
        <dbReference type="Proteomes" id="UP000503840"/>
    </source>
</evidence>
<evidence type="ECO:0000313" key="1">
    <source>
        <dbReference type="EMBL" id="GFM34719.1"/>
    </source>
</evidence>
<comment type="caution">
    <text evidence="1">The sequence shown here is derived from an EMBL/GenBank/DDBJ whole genome shotgun (WGS) entry which is preliminary data.</text>
</comment>
<name>A0A7J0BM45_9BACT</name>
<sequence length="68" mass="7530">METAHSPLLEKLETIFRALRSRGIERSTVIQATRTLLLARRNDHPGSDAAILACSRQEENESPISLSA</sequence>
<proteinExistence type="predicted"/>
<dbReference type="AlphaFoldDB" id="A0A7J0BM45"/>
<reference evidence="1 2" key="1">
    <citation type="submission" date="2020-05" db="EMBL/GenBank/DDBJ databases">
        <title>Draft genome sequence of Desulfovibrio sp. strain HN2T.</title>
        <authorList>
            <person name="Ueno A."/>
            <person name="Tamazawa S."/>
            <person name="Tamamura S."/>
            <person name="Murakami T."/>
            <person name="Kiyama T."/>
            <person name="Inomata H."/>
            <person name="Amano Y."/>
            <person name="Miyakawa K."/>
            <person name="Tamaki H."/>
            <person name="Naganuma T."/>
            <person name="Kaneko K."/>
        </authorList>
    </citation>
    <scope>NUCLEOTIDE SEQUENCE [LARGE SCALE GENOMIC DNA]</scope>
    <source>
        <strain evidence="1 2">HN2</strain>
    </source>
</reference>
<accession>A0A7J0BM45</accession>
<protein>
    <submittedName>
        <fullName evidence="1">Uncharacterized protein</fullName>
    </submittedName>
</protein>
<gene>
    <name evidence="1" type="ORF">DSM101010T_30840</name>
</gene>